<dbReference type="GeneID" id="24793750"/>
<dbReference type="PIRSF" id="PIRSF017269">
    <property type="entry name" value="GCD14"/>
    <property type="match status" value="1"/>
</dbReference>
<dbReference type="HOGENOM" id="CLU_025402_0_2_2"/>
<feature type="binding site" evidence="5">
    <location>
        <position position="120"/>
    </location>
    <ligand>
        <name>S-adenosyl-L-methionine</name>
        <dbReference type="ChEBI" id="CHEBI:59789"/>
    </ligand>
</feature>
<dbReference type="InterPro" id="IPR014816">
    <property type="entry name" value="tRNA_MeTrfase_Gcd14"/>
</dbReference>
<evidence type="ECO:0000256" key="2">
    <source>
        <dbReference type="ARBA" id="ARBA00022679"/>
    </source>
</evidence>
<evidence type="ECO:0000313" key="7">
    <source>
        <dbReference type="EMBL" id="AIG97034.1"/>
    </source>
</evidence>
<gene>
    <name evidence="7" type="ORF">AFULGI_00002020</name>
</gene>
<dbReference type="EMBL" id="CP006577">
    <property type="protein sequence ID" value="AIG97034.1"/>
    <property type="molecule type" value="Genomic_DNA"/>
</dbReference>
<dbReference type="RefSeq" id="WP_010877727.1">
    <property type="nucleotide sequence ID" value="NZ_CP006577.1"/>
</dbReference>
<dbReference type="PANTHER" id="PTHR12133:SF1">
    <property type="entry name" value="TRNA (ADENINE(58)-N(1))-METHYLTRANSFERASE, MITOCHONDRIAL"/>
    <property type="match status" value="1"/>
</dbReference>
<dbReference type="KEGG" id="afg:AFULGI_00002020"/>
<dbReference type="CDD" id="cd02440">
    <property type="entry name" value="AdoMet_MTases"/>
    <property type="match status" value="1"/>
</dbReference>
<dbReference type="Pfam" id="PF08704">
    <property type="entry name" value="GCD14"/>
    <property type="match status" value="1"/>
</dbReference>
<dbReference type="PANTHER" id="PTHR12133">
    <property type="entry name" value="TRNA (ADENINE(58)-N(1))-METHYLTRANSFERASE"/>
    <property type="match status" value="1"/>
</dbReference>
<dbReference type="GO" id="GO:0030488">
    <property type="term" value="P:tRNA methylation"/>
    <property type="evidence" value="ECO:0007669"/>
    <property type="project" value="InterPro"/>
</dbReference>
<feature type="domain" description="tRNA (adenine(58)-N(1))-methyltransferase catalytic subunit TRM61 C-terminal" evidence="6">
    <location>
        <begin position="75"/>
        <end position="227"/>
    </location>
</feature>
<feature type="binding site" evidence="5">
    <location>
        <position position="165"/>
    </location>
    <ligand>
        <name>S-adenosyl-L-methionine</name>
        <dbReference type="ChEBI" id="CHEBI:59789"/>
    </ligand>
</feature>
<evidence type="ECO:0000259" key="6">
    <source>
        <dbReference type="Pfam" id="PF08704"/>
    </source>
</evidence>
<evidence type="ECO:0000313" key="8">
    <source>
        <dbReference type="Proteomes" id="UP000028501"/>
    </source>
</evidence>
<dbReference type="Proteomes" id="UP000028501">
    <property type="component" value="Chromosome"/>
</dbReference>
<dbReference type="AlphaFoldDB" id="A0A075WD06"/>
<protein>
    <submittedName>
        <fullName evidence="7">tRNA(1-methyladenosine) methyltransferase</fullName>
        <ecNumber evidence="7">2.1.1.219</ecNumber>
        <ecNumber evidence="7">2.1.1.220</ecNumber>
    </submittedName>
</protein>
<dbReference type="Gene3D" id="3.40.50.150">
    <property type="entry name" value="Vaccinia Virus protein VP39"/>
    <property type="match status" value="1"/>
</dbReference>
<accession>A0A075WD06</accession>
<dbReference type="PROSITE" id="PS51620">
    <property type="entry name" value="SAM_TRM61"/>
    <property type="match status" value="1"/>
</dbReference>
<dbReference type="GO" id="GO:0043827">
    <property type="term" value="F:tRNA (adenine(57)-N1)/(adenine(58)-N1)-methyltransferase activity"/>
    <property type="evidence" value="ECO:0007669"/>
    <property type="project" value="UniProtKB-EC"/>
</dbReference>
<keyword evidence="1 7" id="KW-0489">Methyltransferase</keyword>
<proteinExistence type="predicted"/>
<dbReference type="EC" id="2.1.1.220" evidence="7"/>
<dbReference type="InterPro" id="IPR029063">
    <property type="entry name" value="SAM-dependent_MTases_sf"/>
</dbReference>
<dbReference type="EC" id="2.1.1.219" evidence="7"/>
<sequence>MKPPVVLTRGKYSFLVDRFEGKLHTHHGIINLEELRGKDYGDEVRTHLGVKYRIAPFNPADFFRHFKRGATPIMPKDIGAIIAYTGLSPDSLIFDAGTGSGILAAYLAYFNKYGEVVTVEKRPDFAKIARENFRTAGLKNIHQIVGDALAVADSLKVEFDLITLDMKDDVAFIRKAKEILKPGGHIVVYNPYIEAAREVYLEMERRGFKELEAFELLRVDLDIKRVGTRTSTKVWHTGYLVFGRYLG</sequence>
<evidence type="ECO:0000256" key="3">
    <source>
        <dbReference type="ARBA" id="ARBA00022691"/>
    </source>
</evidence>
<organism evidence="7 8">
    <name type="scientific">Archaeoglobus fulgidus DSM 8774</name>
    <dbReference type="NCBI Taxonomy" id="1344584"/>
    <lineage>
        <taxon>Archaea</taxon>
        <taxon>Methanobacteriati</taxon>
        <taxon>Methanobacteriota</taxon>
        <taxon>Archaeoglobi</taxon>
        <taxon>Archaeoglobales</taxon>
        <taxon>Archaeoglobaceae</taxon>
        <taxon>Archaeoglobus</taxon>
    </lineage>
</organism>
<name>A0A075WD06_ARCFL</name>
<dbReference type="GO" id="GO:0031515">
    <property type="term" value="C:tRNA (m1A) methyltransferase complex"/>
    <property type="evidence" value="ECO:0007669"/>
    <property type="project" value="InterPro"/>
</dbReference>
<dbReference type="InterPro" id="IPR049470">
    <property type="entry name" value="TRM61_C"/>
</dbReference>
<dbReference type="GO" id="GO:0160107">
    <property type="term" value="F:tRNA (adenine(58)-N1)-methyltransferase activity"/>
    <property type="evidence" value="ECO:0007669"/>
    <property type="project" value="UniProtKB-EC"/>
</dbReference>
<keyword evidence="2 7" id="KW-0808">Transferase</keyword>
<evidence type="ECO:0000256" key="1">
    <source>
        <dbReference type="ARBA" id="ARBA00022603"/>
    </source>
</evidence>
<reference evidence="7 8" key="1">
    <citation type="submission" date="2013-07" db="EMBL/GenBank/DDBJ databases">
        <title>Genome of Archaeoglobus fulgidus.</title>
        <authorList>
            <person name="Fiebig A."/>
            <person name="Birkeland N.-K."/>
        </authorList>
    </citation>
    <scope>NUCLEOTIDE SEQUENCE [LARGE SCALE GENOMIC DNA]</scope>
    <source>
        <strain evidence="7 8">DSM 8774</strain>
    </source>
</reference>
<dbReference type="SUPFAM" id="SSF53335">
    <property type="entry name" value="S-adenosyl-L-methionine-dependent methyltransferases"/>
    <property type="match status" value="1"/>
</dbReference>
<feature type="binding site" evidence="5">
    <location>
        <begin position="100"/>
        <end position="103"/>
    </location>
    <ligand>
        <name>S-adenosyl-L-methionine</name>
        <dbReference type="ChEBI" id="CHEBI:59789"/>
    </ligand>
</feature>
<keyword evidence="4" id="KW-0819">tRNA processing</keyword>
<keyword evidence="3 5" id="KW-0949">S-adenosyl-L-methionine</keyword>
<evidence type="ECO:0000256" key="4">
    <source>
        <dbReference type="ARBA" id="ARBA00022694"/>
    </source>
</evidence>
<evidence type="ECO:0000256" key="5">
    <source>
        <dbReference type="PIRSR" id="PIRSR017269-1"/>
    </source>
</evidence>